<dbReference type="SMART" id="SM00448">
    <property type="entry name" value="REC"/>
    <property type="match status" value="1"/>
</dbReference>
<keyword evidence="4" id="KW-1185">Reference proteome</keyword>
<dbReference type="Pfam" id="PF00072">
    <property type="entry name" value="Response_reg"/>
    <property type="match status" value="1"/>
</dbReference>
<keyword evidence="1" id="KW-0597">Phosphoprotein</keyword>
<comment type="caution">
    <text evidence="3">The sequence shown here is derived from an EMBL/GenBank/DDBJ whole genome shotgun (WGS) entry which is preliminary data.</text>
</comment>
<dbReference type="PANTHER" id="PTHR44520:SF2">
    <property type="entry name" value="RESPONSE REGULATOR RCP1"/>
    <property type="match status" value="1"/>
</dbReference>
<protein>
    <submittedName>
        <fullName evidence="3">Response regulator</fullName>
    </submittedName>
</protein>
<dbReference type="RefSeq" id="WP_151108008.1">
    <property type="nucleotide sequence ID" value="NZ_WAEM01000006.1"/>
</dbReference>
<dbReference type="InterPro" id="IPR052893">
    <property type="entry name" value="TCS_response_regulator"/>
</dbReference>
<dbReference type="Gene3D" id="3.40.50.2300">
    <property type="match status" value="1"/>
</dbReference>
<dbReference type="AlphaFoldDB" id="A0A7J5ABU5"/>
<evidence type="ECO:0000313" key="3">
    <source>
        <dbReference type="EMBL" id="KAB1155052.1"/>
    </source>
</evidence>
<dbReference type="Proteomes" id="UP000490922">
    <property type="component" value="Unassembled WGS sequence"/>
</dbReference>
<evidence type="ECO:0000313" key="4">
    <source>
        <dbReference type="Proteomes" id="UP000490922"/>
    </source>
</evidence>
<evidence type="ECO:0000256" key="1">
    <source>
        <dbReference type="PROSITE-ProRule" id="PRU00169"/>
    </source>
</evidence>
<feature type="domain" description="Response regulatory" evidence="2">
    <location>
        <begin position="11"/>
        <end position="136"/>
    </location>
</feature>
<accession>A0A7J5ABU5</accession>
<reference evidence="3 4" key="1">
    <citation type="submission" date="2019-09" db="EMBL/GenBank/DDBJ databases">
        <title>Flavobacterium sp. nov., isolated from glacier ice.</title>
        <authorList>
            <person name="Liu Q."/>
        </authorList>
    </citation>
    <scope>NUCLEOTIDE SEQUENCE [LARGE SCALE GENOMIC DNA]</scope>
    <source>
        <strain evidence="3 4">NBRC 112527</strain>
    </source>
</reference>
<organism evidence="3 4">
    <name type="scientific">Flavobacterium luteum</name>
    <dbReference type="NCBI Taxonomy" id="2026654"/>
    <lineage>
        <taxon>Bacteria</taxon>
        <taxon>Pseudomonadati</taxon>
        <taxon>Bacteroidota</taxon>
        <taxon>Flavobacteriia</taxon>
        <taxon>Flavobacteriales</taxon>
        <taxon>Flavobacteriaceae</taxon>
        <taxon>Flavobacterium</taxon>
    </lineage>
</organism>
<dbReference type="OrthoDB" id="673128at2"/>
<dbReference type="GO" id="GO:0000160">
    <property type="term" value="P:phosphorelay signal transduction system"/>
    <property type="evidence" value="ECO:0007669"/>
    <property type="project" value="InterPro"/>
</dbReference>
<feature type="modified residue" description="4-aspartylphosphate" evidence="1">
    <location>
        <position position="68"/>
    </location>
</feature>
<dbReference type="PANTHER" id="PTHR44520">
    <property type="entry name" value="RESPONSE REGULATOR RCP1-RELATED"/>
    <property type="match status" value="1"/>
</dbReference>
<dbReference type="SUPFAM" id="SSF52172">
    <property type="entry name" value="CheY-like"/>
    <property type="match status" value="1"/>
</dbReference>
<dbReference type="EMBL" id="WAEM01000006">
    <property type="protein sequence ID" value="KAB1155052.1"/>
    <property type="molecule type" value="Genomic_DNA"/>
</dbReference>
<gene>
    <name evidence="3" type="ORF">F6464_11565</name>
</gene>
<dbReference type="PROSITE" id="PS50110">
    <property type="entry name" value="RESPONSE_REGULATORY"/>
    <property type="match status" value="1"/>
</dbReference>
<dbReference type="InterPro" id="IPR001789">
    <property type="entry name" value="Sig_transdc_resp-reg_receiver"/>
</dbReference>
<sequence>MIELLQQKIGIIMIIDDNNIDRYIGSRLIIKNNFANKLLQYDNAVNALHYLQDNQNNIDLLPNIIFLDIYMPMMSGFEFMEAFNTLPQFVKKYCKVFIISSTIDDSDISRVHVDPNIFGFLEKPITKEFLEKITTI</sequence>
<name>A0A7J5ABU5_9FLAO</name>
<proteinExistence type="predicted"/>
<evidence type="ECO:0000259" key="2">
    <source>
        <dbReference type="PROSITE" id="PS50110"/>
    </source>
</evidence>
<dbReference type="InterPro" id="IPR011006">
    <property type="entry name" value="CheY-like_superfamily"/>
</dbReference>